<organism evidence="2 3">
    <name type="scientific">Macrostomum lignano</name>
    <dbReference type="NCBI Taxonomy" id="282301"/>
    <lineage>
        <taxon>Eukaryota</taxon>
        <taxon>Metazoa</taxon>
        <taxon>Spiralia</taxon>
        <taxon>Lophotrochozoa</taxon>
        <taxon>Platyhelminthes</taxon>
        <taxon>Rhabditophora</taxon>
        <taxon>Macrostomorpha</taxon>
        <taxon>Macrostomida</taxon>
        <taxon>Macrostomidae</taxon>
        <taxon>Macrostomum</taxon>
    </lineage>
</organism>
<protein>
    <submittedName>
        <fullName evidence="3">Translation initiation factor IF-2-like</fullName>
    </submittedName>
</protein>
<feature type="region of interest" description="Disordered" evidence="1">
    <location>
        <begin position="1"/>
        <end position="55"/>
    </location>
</feature>
<evidence type="ECO:0000313" key="3">
    <source>
        <dbReference type="WBParaSite" id="maker-unitig_32848-snap-gene-0.2-mRNA-1"/>
    </source>
</evidence>
<dbReference type="AlphaFoldDB" id="A0A1I8FFJ7"/>
<feature type="region of interest" description="Disordered" evidence="1">
    <location>
        <begin position="210"/>
        <end position="382"/>
    </location>
</feature>
<name>A0A1I8FFJ7_9PLAT</name>
<keyword evidence="2" id="KW-1185">Reference proteome</keyword>
<accession>A0A1I8FFJ7</accession>
<proteinExistence type="predicted"/>
<feature type="compositionally biased region" description="Basic and acidic residues" evidence="1">
    <location>
        <begin position="251"/>
        <end position="262"/>
    </location>
</feature>
<evidence type="ECO:0000256" key="1">
    <source>
        <dbReference type="SAM" id="MobiDB-lite"/>
    </source>
</evidence>
<evidence type="ECO:0000313" key="2">
    <source>
        <dbReference type="Proteomes" id="UP000095280"/>
    </source>
</evidence>
<reference evidence="3" key="1">
    <citation type="submission" date="2016-11" db="UniProtKB">
        <authorList>
            <consortium name="WormBaseParasite"/>
        </authorList>
    </citation>
    <scope>IDENTIFICATION</scope>
</reference>
<feature type="compositionally biased region" description="Basic and acidic residues" evidence="1">
    <location>
        <begin position="293"/>
        <end position="307"/>
    </location>
</feature>
<dbReference type="Proteomes" id="UP000095280">
    <property type="component" value="Unplaced"/>
</dbReference>
<feature type="compositionally biased region" description="Polar residues" evidence="1">
    <location>
        <begin position="323"/>
        <end position="337"/>
    </location>
</feature>
<sequence length="382" mass="40337">LRQHVSTRKTVYPEPLPQAASDPLPAESGRPDKKQPSSSVKCRFMQSRSSARQRRRELSRCLPKGCALGFAPCNSISRGDRAVGLAGGHSRGRRVAGGRAGRREVALCPRLKGCGAARPPTAIIAQARVPVQFAFTAPGLQAEWREAGVAGLCCGAAVTKILAARTEEGDAAQAADGRPRAPATAAPLQVCSVRVVVAFPLRVVRLAGAGHEGLGDGGADRDDRSLGSRGSCALRATPTAPLSAGSGKPPHSRDEAEAERCPKCHGVLPLKTPDLEPVLVRPGQARRRTRSRRIPDVSLRVESREEPLNGARPQPSAAWRTRGNFSMSSGAGSSTRQPEPPLPAGPAADVRPLRHRVLHLRAANPQTETRPRSSALGDSDPC</sequence>
<dbReference type="WBParaSite" id="maker-unitig_32848-snap-gene-0.2-mRNA-1">
    <property type="protein sequence ID" value="maker-unitig_32848-snap-gene-0.2-mRNA-1"/>
    <property type="gene ID" value="maker-unitig_32848-snap-gene-0.2"/>
</dbReference>